<sequence length="235" mass="26507">MNEKTEVSIKGQILHETENLVITRLSNHIYTHISYLDTDDFGKVACNGMLVINESKAVVFDTPTTNEGSLELLNFVSKNMASKIIAVIPTHFHSDCFGGIEEFEKQNIQSYAHKLTIEMLKSRQQDFPQSIHEFDEDFVLSLGDKKVYAEYYGEGHTKDNIIGYFPEDNALFGGCLLKSVGASKGYLGDANLEQWSKTVEKVKSKYPKIEIVIPGHGKWGGTDLLDYTMELFENH</sequence>
<keyword evidence="8" id="KW-0732">Signal</keyword>
<evidence type="ECO:0000256" key="12">
    <source>
        <dbReference type="ARBA" id="ARBA00023251"/>
    </source>
</evidence>
<evidence type="ECO:0000256" key="10">
    <source>
        <dbReference type="ARBA" id="ARBA00022801"/>
    </source>
</evidence>
<dbReference type="Pfam" id="PF00753">
    <property type="entry name" value="Lactamase_B"/>
    <property type="match status" value="1"/>
</dbReference>
<dbReference type="EMBL" id="LCTZ01000002">
    <property type="protein sequence ID" value="KQC31845.1"/>
    <property type="molecule type" value="Genomic_DNA"/>
</dbReference>
<keyword evidence="9" id="KW-0574">Periplasm</keyword>
<evidence type="ECO:0000256" key="6">
    <source>
        <dbReference type="ARBA" id="ARBA00012865"/>
    </source>
</evidence>
<reference evidence="14 15" key="1">
    <citation type="submission" date="2015-04" db="EMBL/GenBank/DDBJ databases">
        <title>Complete genome of flavobacterium.</title>
        <authorList>
            <person name="Kwon Y.M."/>
            <person name="Kim S.-J."/>
        </authorList>
    </citation>
    <scope>NUCLEOTIDE SEQUENCE [LARGE SCALE GENOMIC DNA]</scope>
    <source>
        <strain evidence="14 15">DK169</strain>
    </source>
</reference>
<evidence type="ECO:0000256" key="2">
    <source>
        <dbReference type="ARBA" id="ARBA00001947"/>
    </source>
</evidence>
<dbReference type="PATRIC" id="fig|1547436.3.peg.3628"/>
<dbReference type="SUPFAM" id="SSF56281">
    <property type="entry name" value="Metallo-hydrolase/oxidoreductase"/>
    <property type="match status" value="1"/>
</dbReference>
<dbReference type="GO" id="GO:0017001">
    <property type="term" value="P:antibiotic catabolic process"/>
    <property type="evidence" value="ECO:0007669"/>
    <property type="project" value="UniProtKB-ARBA"/>
</dbReference>
<evidence type="ECO:0000256" key="3">
    <source>
        <dbReference type="ARBA" id="ARBA00004418"/>
    </source>
</evidence>
<dbReference type="STRING" id="346185.AAY42_17600"/>
<name>A0A0Q0XRL7_9FLAO</name>
<comment type="catalytic activity">
    <reaction evidence="1">
        <text>a beta-lactam + H2O = a substituted beta-amino acid</text>
        <dbReference type="Rhea" id="RHEA:20401"/>
        <dbReference type="ChEBI" id="CHEBI:15377"/>
        <dbReference type="ChEBI" id="CHEBI:35627"/>
        <dbReference type="ChEBI" id="CHEBI:140347"/>
        <dbReference type="EC" id="3.5.2.6"/>
    </reaction>
</comment>
<comment type="similarity">
    <text evidence="4">Belongs to the metallo-beta-lactamase superfamily. Class-B beta-lactamase family.</text>
</comment>
<dbReference type="InterPro" id="IPR058199">
    <property type="entry name" value="BlaB//VIM/IMP-1"/>
</dbReference>
<gene>
    <name evidence="14" type="ORF">AAY42_17600</name>
</gene>
<evidence type="ECO:0000256" key="11">
    <source>
        <dbReference type="ARBA" id="ARBA00022833"/>
    </source>
</evidence>
<dbReference type="Gene3D" id="3.60.15.10">
    <property type="entry name" value="Ribonuclease Z/Hydroxyacylglutathione hydrolase-like"/>
    <property type="match status" value="1"/>
</dbReference>
<evidence type="ECO:0000256" key="7">
    <source>
        <dbReference type="ARBA" id="ARBA00022723"/>
    </source>
</evidence>
<proteinExistence type="inferred from homology"/>
<dbReference type="Proteomes" id="UP000050827">
    <property type="component" value="Unassembled WGS sequence"/>
</dbReference>
<evidence type="ECO:0000256" key="5">
    <source>
        <dbReference type="ARBA" id="ARBA00011245"/>
    </source>
</evidence>
<dbReference type="InterPro" id="IPR001279">
    <property type="entry name" value="Metallo-B-lactamas"/>
</dbReference>
<evidence type="ECO:0000259" key="13">
    <source>
        <dbReference type="SMART" id="SM00849"/>
    </source>
</evidence>
<dbReference type="NCBIfam" id="NF033088">
    <property type="entry name" value="bla_subclass_B1"/>
    <property type="match status" value="1"/>
</dbReference>
<keyword evidence="11" id="KW-0862">Zinc</keyword>
<accession>A0A0Q0XRL7</accession>
<evidence type="ECO:0000256" key="9">
    <source>
        <dbReference type="ARBA" id="ARBA00022764"/>
    </source>
</evidence>
<comment type="cofactor">
    <cofactor evidence="2">
        <name>Zn(2+)</name>
        <dbReference type="ChEBI" id="CHEBI:29105"/>
    </cofactor>
</comment>
<dbReference type="InterPro" id="IPR036866">
    <property type="entry name" value="RibonucZ/Hydroxyglut_hydro"/>
</dbReference>
<comment type="subunit">
    <text evidence="5">Monomer.</text>
</comment>
<evidence type="ECO:0000313" key="15">
    <source>
        <dbReference type="Proteomes" id="UP000050827"/>
    </source>
</evidence>
<evidence type="ECO:0000256" key="1">
    <source>
        <dbReference type="ARBA" id="ARBA00001526"/>
    </source>
</evidence>
<dbReference type="EC" id="3.5.2.6" evidence="6"/>
<dbReference type="SMART" id="SM00849">
    <property type="entry name" value="Lactamase_B"/>
    <property type="match status" value="1"/>
</dbReference>
<dbReference type="AlphaFoldDB" id="A0A0Q0XRL7"/>
<dbReference type="PANTHER" id="PTHR42951:SF4">
    <property type="entry name" value="ACYL-COENZYME A THIOESTERASE MBLAC2"/>
    <property type="match status" value="1"/>
</dbReference>
<comment type="caution">
    <text evidence="14">The sequence shown here is derived from an EMBL/GenBank/DDBJ whole genome shotgun (WGS) entry which is preliminary data.</text>
</comment>
<evidence type="ECO:0000313" key="14">
    <source>
        <dbReference type="EMBL" id="KQC31845.1"/>
    </source>
</evidence>
<dbReference type="CDD" id="cd16302">
    <property type="entry name" value="CcrA-like_MBL-B1"/>
    <property type="match status" value="1"/>
</dbReference>
<keyword evidence="10" id="KW-0378">Hydrolase</keyword>
<evidence type="ECO:0000256" key="8">
    <source>
        <dbReference type="ARBA" id="ARBA00022729"/>
    </source>
</evidence>
<protein>
    <recommendedName>
        <fullName evidence="6">beta-lactamase</fullName>
        <ecNumber evidence="6">3.5.2.6</ecNumber>
    </recommendedName>
</protein>
<keyword evidence="12" id="KW-0046">Antibiotic resistance</keyword>
<feature type="domain" description="Metallo-beta-lactamase" evidence="13">
    <location>
        <begin position="45"/>
        <end position="216"/>
    </location>
</feature>
<dbReference type="PANTHER" id="PTHR42951">
    <property type="entry name" value="METALLO-BETA-LACTAMASE DOMAIN-CONTAINING"/>
    <property type="match status" value="1"/>
</dbReference>
<keyword evidence="7" id="KW-0479">Metal-binding</keyword>
<keyword evidence="15" id="KW-1185">Reference proteome</keyword>
<evidence type="ECO:0000256" key="4">
    <source>
        <dbReference type="ARBA" id="ARBA00005250"/>
    </source>
</evidence>
<comment type="subcellular location">
    <subcellularLocation>
        <location evidence="3">Periplasm</location>
    </subcellularLocation>
</comment>
<dbReference type="InterPro" id="IPR050855">
    <property type="entry name" value="NDM-1-like"/>
</dbReference>
<organism evidence="14 15">
    <name type="scientific">Flagellimonas eckloniae</name>
    <dbReference type="NCBI Taxonomy" id="346185"/>
    <lineage>
        <taxon>Bacteria</taxon>
        <taxon>Pseudomonadati</taxon>
        <taxon>Bacteroidota</taxon>
        <taxon>Flavobacteriia</taxon>
        <taxon>Flavobacteriales</taxon>
        <taxon>Flavobacteriaceae</taxon>
        <taxon>Flagellimonas</taxon>
    </lineage>
</organism>